<dbReference type="EC" id="2.4.1.-" evidence="10"/>
<evidence type="ECO:0000256" key="9">
    <source>
        <dbReference type="ARBA" id="ARBA00023136"/>
    </source>
</evidence>
<feature type="transmembrane region" description="Helical" evidence="10">
    <location>
        <begin position="472"/>
        <end position="491"/>
    </location>
</feature>
<dbReference type="PANTHER" id="PTHR12413">
    <property type="entry name" value="DOLICHYL GLYCOSYLTRANSFERASE"/>
    <property type="match status" value="1"/>
</dbReference>
<feature type="transmembrane region" description="Helical" evidence="10">
    <location>
        <begin position="255"/>
        <end position="273"/>
    </location>
</feature>
<keyword evidence="9 10" id="KW-0472">Membrane</keyword>
<proteinExistence type="inferred from homology"/>
<comment type="pathway">
    <text evidence="2 10">Protein modification; protein glycosylation.</text>
</comment>
<dbReference type="InterPro" id="IPR004856">
    <property type="entry name" value="Glyco_trans_ALG6/ALG8"/>
</dbReference>
<evidence type="ECO:0000256" key="11">
    <source>
        <dbReference type="SAM" id="MobiDB-lite"/>
    </source>
</evidence>
<keyword evidence="7 10" id="KW-0256">Endoplasmic reticulum</keyword>
<dbReference type="GO" id="GO:0005789">
    <property type="term" value="C:endoplasmic reticulum membrane"/>
    <property type="evidence" value="ECO:0007669"/>
    <property type="project" value="UniProtKB-SubCell"/>
</dbReference>
<evidence type="ECO:0000256" key="7">
    <source>
        <dbReference type="ARBA" id="ARBA00022824"/>
    </source>
</evidence>
<keyword evidence="6 10" id="KW-0812">Transmembrane</keyword>
<evidence type="ECO:0000256" key="5">
    <source>
        <dbReference type="ARBA" id="ARBA00022679"/>
    </source>
</evidence>
<keyword evidence="8 10" id="KW-1133">Transmembrane helix</keyword>
<evidence type="ECO:0000256" key="10">
    <source>
        <dbReference type="RuleBase" id="RU363110"/>
    </source>
</evidence>
<feature type="transmembrane region" description="Helical" evidence="10">
    <location>
        <begin position="410"/>
        <end position="429"/>
    </location>
</feature>
<evidence type="ECO:0000256" key="1">
    <source>
        <dbReference type="ARBA" id="ARBA00004477"/>
    </source>
</evidence>
<evidence type="ECO:0000256" key="6">
    <source>
        <dbReference type="ARBA" id="ARBA00022692"/>
    </source>
</evidence>
<comment type="caution">
    <text evidence="12">The sequence shown here is derived from an EMBL/GenBank/DDBJ whole genome shotgun (WGS) entry which is preliminary data.</text>
</comment>
<evidence type="ECO:0000256" key="3">
    <source>
        <dbReference type="ARBA" id="ARBA00008715"/>
    </source>
</evidence>
<feature type="transmembrane region" description="Helical" evidence="10">
    <location>
        <begin position="196"/>
        <end position="223"/>
    </location>
</feature>
<evidence type="ECO:0000313" key="13">
    <source>
        <dbReference type="Proteomes" id="UP000735302"/>
    </source>
</evidence>
<evidence type="ECO:0000313" key="12">
    <source>
        <dbReference type="EMBL" id="GFO27062.1"/>
    </source>
</evidence>
<keyword evidence="13" id="KW-1185">Reference proteome</keyword>
<organism evidence="12 13">
    <name type="scientific">Plakobranchus ocellatus</name>
    <dbReference type="NCBI Taxonomy" id="259542"/>
    <lineage>
        <taxon>Eukaryota</taxon>
        <taxon>Metazoa</taxon>
        <taxon>Spiralia</taxon>
        <taxon>Lophotrochozoa</taxon>
        <taxon>Mollusca</taxon>
        <taxon>Gastropoda</taxon>
        <taxon>Heterobranchia</taxon>
        <taxon>Euthyneura</taxon>
        <taxon>Panpulmonata</taxon>
        <taxon>Sacoglossa</taxon>
        <taxon>Placobranchoidea</taxon>
        <taxon>Plakobranchidae</taxon>
        <taxon>Plakobranchus</taxon>
    </lineage>
</organism>
<dbReference type="GO" id="GO:0042281">
    <property type="term" value="F:dolichyl pyrophosphate Man9GlcNAc2 alpha-1,3-glucosyltransferase activity"/>
    <property type="evidence" value="ECO:0007669"/>
    <property type="project" value="TreeGrafter"/>
</dbReference>
<dbReference type="Pfam" id="PF03155">
    <property type="entry name" value="Alg6_Alg8"/>
    <property type="match status" value="1"/>
</dbReference>
<protein>
    <recommendedName>
        <fullName evidence="10">Alpha-1,3-glucosyltransferase</fullName>
        <ecNumber evidence="10">2.4.1.-</ecNumber>
    </recommendedName>
</protein>
<comment type="similarity">
    <text evidence="3 10">Belongs to the ALG6/ALG8 glucosyltransferase family.</text>
</comment>
<feature type="transmembrane region" description="Helical" evidence="10">
    <location>
        <begin position="26"/>
        <end position="44"/>
    </location>
</feature>
<evidence type="ECO:0000256" key="8">
    <source>
        <dbReference type="ARBA" id="ARBA00022989"/>
    </source>
</evidence>
<feature type="compositionally biased region" description="Low complexity" evidence="11">
    <location>
        <begin position="523"/>
        <end position="534"/>
    </location>
</feature>
<feature type="transmembrane region" description="Helical" evidence="10">
    <location>
        <begin position="133"/>
        <end position="156"/>
    </location>
</feature>
<keyword evidence="5 10" id="KW-0808">Transferase</keyword>
<dbReference type="EMBL" id="BLXT01005881">
    <property type="protein sequence ID" value="GFO27062.1"/>
    <property type="molecule type" value="Genomic_DNA"/>
</dbReference>
<comment type="subcellular location">
    <subcellularLocation>
        <location evidence="1 10">Endoplasmic reticulum membrane</location>
        <topology evidence="1 10">Multi-pass membrane protein</topology>
    </subcellularLocation>
</comment>
<feature type="region of interest" description="Disordered" evidence="11">
    <location>
        <begin position="513"/>
        <end position="541"/>
    </location>
</feature>
<sequence>MRHVAGVYIRSNMASNSTSYGYSKEFYYQLLLVVLSMLSFRLAISMWGHSGERKPPMHGDFEAQRHWMELTSNLPAKQWYVHGPDNDLQYWGLDYPPLTAYHMMIAGKIAKKYNPEMVELGKSHGIETPEVKLFMRLTVLLMDLIIFLPAVVAYFVFGQERRIDEVQVLTSVMVLAAYPGLALIDNGHFQYNNVSLGLMVMATLALTLTYDILGAILFCLALNYKQMELYHALPFFAYLLGRCVKLGLPKGLYKLSALGFVVIATFALIWSPFLTSVESAMAVLQRLFPFNRGLYEDKVANFWCSVSPFIKFKDIIDPQQMAKICMLVTSLFVLPSFIDLLRKPSITKFHFASINSSLIFFMFSFHVHEKSILIAAIPACLVIGKTPFAVIWFLMISVFSMVPLLMKDGLLIPTFVAVCIFWMGSNHFIKPTQNQRPEVVYALQLSFLGAVCLTLATIFMPPPQRFPDIFQLLIAIYSFAHFFMFTIYFHIKQIGGAYEASVWKLLSGFKPSRAHKTSGDKASTVSVDSSTSSVRELRRRK</sequence>
<feature type="transmembrane region" description="Helical" evidence="10">
    <location>
        <begin position="441"/>
        <end position="460"/>
    </location>
</feature>
<gene>
    <name evidence="12" type="ORF">PoB_005356700</name>
</gene>
<feature type="transmembrane region" description="Helical" evidence="10">
    <location>
        <begin position="168"/>
        <end position="184"/>
    </location>
</feature>
<accession>A0AAV4C715</accession>
<dbReference type="AlphaFoldDB" id="A0AAV4C715"/>
<feature type="transmembrane region" description="Helical" evidence="10">
    <location>
        <begin position="373"/>
        <end position="398"/>
    </location>
</feature>
<keyword evidence="4 10" id="KW-0328">Glycosyltransferase</keyword>
<feature type="transmembrane region" description="Helical" evidence="10">
    <location>
        <begin position="349"/>
        <end position="367"/>
    </location>
</feature>
<evidence type="ECO:0000256" key="4">
    <source>
        <dbReference type="ARBA" id="ARBA00022676"/>
    </source>
</evidence>
<dbReference type="PANTHER" id="PTHR12413:SF1">
    <property type="entry name" value="DOLICHYL PYROPHOSPHATE MAN9GLCNAC2 ALPHA-1,3-GLUCOSYLTRANSFERASE"/>
    <property type="match status" value="1"/>
</dbReference>
<dbReference type="Proteomes" id="UP000735302">
    <property type="component" value="Unassembled WGS sequence"/>
</dbReference>
<reference evidence="12 13" key="1">
    <citation type="journal article" date="2021" name="Elife">
        <title>Chloroplast acquisition without the gene transfer in kleptoplastic sea slugs, Plakobranchus ocellatus.</title>
        <authorList>
            <person name="Maeda T."/>
            <person name="Takahashi S."/>
            <person name="Yoshida T."/>
            <person name="Shimamura S."/>
            <person name="Takaki Y."/>
            <person name="Nagai Y."/>
            <person name="Toyoda A."/>
            <person name="Suzuki Y."/>
            <person name="Arimoto A."/>
            <person name="Ishii H."/>
            <person name="Satoh N."/>
            <person name="Nishiyama T."/>
            <person name="Hasebe M."/>
            <person name="Maruyama T."/>
            <person name="Minagawa J."/>
            <person name="Obokata J."/>
            <person name="Shigenobu S."/>
        </authorList>
    </citation>
    <scope>NUCLEOTIDE SEQUENCE [LARGE SCALE GENOMIC DNA]</scope>
</reference>
<name>A0AAV4C715_9GAST</name>
<evidence type="ECO:0000256" key="2">
    <source>
        <dbReference type="ARBA" id="ARBA00004922"/>
    </source>
</evidence>